<evidence type="ECO:0000256" key="4">
    <source>
        <dbReference type="ARBA" id="ARBA00022989"/>
    </source>
</evidence>
<keyword evidence="5 6" id="KW-0472">Membrane</keyword>
<dbReference type="PANTHER" id="PTHR38459:SF1">
    <property type="entry name" value="PROPHAGE BACTOPRENOL-LINKED GLUCOSE TRANSLOCASE HOMOLOG"/>
    <property type="match status" value="1"/>
</dbReference>
<accession>A0A5C5YAW8</accession>
<evidence type="ECO:0000313" key="9">
    <source>
        <dbReference type="Proteomes" id="UP000317238"/>
    </source>
</evidence>
<evidence type="ECO:0000313" key="8">
    <source>
        <dbReference type="EMBL" id="TWT71465.1"/>
    </source>
</evidence>
<dbReference type="PANTHER" id="PTHR38459">
    <property type="entry name" value="PROPHAGE BACTOPRENOL-LINKED GLUCOSE TRANSLOCASE HOMOLOG"/>
    <property type="match status" value="1"/>
</dbReference>
<sequence>MTTNTSLCIDDPVPSLLRYQWVRYLIAGAFTALVDLSGFHLLETFALPCDGNVSDMVRSRHFAIDKTVAFVIANALSYWINSRWVFAQGRHRQTIEAILFFGVSLFSYFSGLQFGRFLITAFNTPGLLAAVACIALATVLNYTIRKIFVFRG</sequence>
<protein>
    <submittedName>
        <fullName evidence="8">GtrA-like protein</fullName>
    </submittedName>
</protein>
<dbReference type="Proteomes" id="UP000317238">
    <property type="component" value="Unassembled WGS sequence"/>
</dbReference>
<evidence type="ECO:0000256" key="1">
    <source>
        <dbReference type="ARBA" id="ARBA00004141"/>
    </source>
</evidence>
<evidence type="ECO:0000256" key="2">
    <source>
        <dbReference type="ARBA" id="ARBA00009399"/>
    </source>
</evidence>
<comment type="similarity">
    <text evidence="2">Belongs to the GtrA family.</text>
</comment>
<keyword evidence="3 6" id="KW-0812">Transmembrane</keyword>
<evidence type="ECO:0000256" key="5">
    <source>
        <dbReference type="ARBA" id="ARBA00023136"/>
    </source>
</evidence>
<feature type="transmembrane region" description="Helical" evidence="6">
    <location>
        <begin position="98"/>
        <end position="119"/>
    </location>
</feature>
<comment type="caution">
    <text evidence="8">The sequence shown here is derived from an EMBL/GenBank/DDBJ whole genome shotgun (WGS) entry which is preliminary data.</text>
</comment>
<evidence type="ECO:0000256" key="6">
    <source>
        <dbReference type="SAM" id="Phobius"/>
    </source>
</evidence>
<feature type="transmembrane region" description="Helical" evidence="6">
    <location>
        <begin position="62"/>
        <end position="86"/>
    </location>
</feature>
<dbReference type="EMBL" id="SJPL01000001">
    <property type="protein sequence ID" value="TWT71465.1"/>
    <property type="molecule type" value="Genomic_DNA"/>
</dbReference>
<feature type="domain" description="GtrA/DPMS transmembrane" evidence="7">
    <location>
        <begin position="23"/>
        <end position="150"/>
    </location>
</feature>
<evidence type="ECO:0000259" key="7">
    <source>
        <dbReference type="Pfam" id="PF04138"/>
    </source>
</evidence>
<reference evidence="8 9" key="1">
    <citation type="submission" date="2019-02" db="EMBL/GenBank/DDBJ databases">
        <title>Deep-cultivation of Planctomycetes and their phenomic and genomic characterization uncovers novel biology.</title>
        <authorList>
            <person name="Wiegand S."/>
            <person name="Jogler M."/>
            <person name="Boedeker C."/>
            <person name="Pinto D."/>
            <person name="Vollmers J."/>
            <person name="Rivas-Marin E."/>
            <person name="Kohn T."/>
            <person name="Peeters S.H."/>
            <person name="Heuer A."/>
            <person name="Rast P."/>
            <person name="Oberbeckmann S."/>
            <person name="Bunk B."/>
            <person name="Jeske O."/>
            <person name="Meyerdierks A."/>
            <person name="Storesund J.E."/>
            <person name="Kallscheuer N."/>
            <person name="Luecker S."/>
            <person name="Lage O.M."/>
            <person name="Pohl T."/>
            <person name="Merkel B.J."/>
            <person name="Hornburger P."/>
            <person name="Mueller R.-W."/>
            <person name="Bruemmer F."/>
            <person name="Labrenz M."/>
            <person name="Spormann A.M."/>
            <person name="Op Den Camp H."/>
            <person name="Overmann J."/>
            <person name="Amann R."/>
            <person name="Jetten M.S.M."/>
            <person name="Mascher T."/>
            <person name="Medema M.H."/>
            <person name="Devos D.P."/>
            <person name="Kaster A.-K."/>
            <person name="Ovreas L."/>
            <person name="Rohde M."/>
            <person name="Galperin M.Y."/>
            <person name="Jogler C."/>
        </authorList>
    </citation>
    <scope>NUCLEOTIDE SEQUENCE [LARGE SCALE GENOMIC DNA]</scope>
    <source>
        <strain evidence="8 9">Pan14r</strain>
    </source>
</reference>
<dbReference type="InterPro" id="IPR051401">
    <property type="entry name" value="GtrA_CellWall_Glycosyl"/>
</dbReference>
<dbReference type="InterPro" id="IPR007267">
    <property type="entry name" value="GtrA_DPMS_TM"/>
</dbReference>
<comment type="subcellular location">
    <subcellularLocation>
        <location evidence="1">Membrane</location>
        <topology evidence="1">Multi-pass membrane protein</topology>
    </subcellularLocation>
</comment>
<organism evidence="8 9">
    <name type="scientific">Crateriforma conspicua</name>
    <dbReference type="NCBI Taxonomy" id="2527996"/>
    <lineage>
        <taxon>Bacteria</taxon>
        <taxon>Pseudomonadati</taxon>
        <taxon>Planctomycetota</taxon>
        <taxon>Planctomycetia</taxon>
        <taxon>Planctomycetales</taxon>
        <taxon>Planctomycetaceae</taxon>
        <taxon>Crateriforma</taxon>
    </lineage>
</organism>
<dbReference type="GO" id="GO:0000271">
    <property type="term" value="P:polysaccharide biosynthetic process"/>
    <property type="evidence" value="ECO:0007669"/>
    <property type="project" value="InterPro"/>
</dbReference>
<name>A0A5C5YAW8_9PLAN</name>
<proteinExistence type="inferred from homology"/>
<dbReference type="AlphaFoldDB" id="A0A5C5YAW8"/>
<feature type="transmembrane region" description="Helical" evidence="6">
    <location>
        <begin position="125"/>
        <end position="144"/>
    </location>
</feature>
<keyword evidence="4 6" id="KW-1133">Transmembrane helix</keyword>
<feature type="transmembrane region" description="Helical" evidence="6">
    <location>
        <begin position="21"/>
        <end position="42"/>
    </location>
</feature>
<keyword evidence="9" id="KW-1185">Reference proteome</keyword>
<dbReference type="Pfam" id="PF04138">
    <property type="entry name" value="GtrA_DPMS_TM"/>
    <property type="match status" value="1"/>
</dbReference>
<dbReference type="GO" id="GO:0005886">
    <property type="term" value="C:plasma membrane"/>
    <property type="evidence" value="ECO:0007669"/>
    <property type="project" value="TreeGrafter"/>
</dbReference>
<gene>
    <name evidence="8" type="ORF">Pan14r_37750</name>
</gene>
<evidence type="ECO:0000256" key="3">
    <source>
        <dbReference type="ARBA" id="ARBA00022692"/>
    </source>
</evidence>